<gene>
    <name evidence="8" type="ORF">SASPL_154516</name>
</gene>
<dbReference type="PANTHER" id="PTHR46296">
    <property type="entry name" value="BNAA05G37250D PROTEIN"/>
    <property type="match status" value="1"/>
</dbReference>
<evidence type="ECO:0000256" key="2">
    <source>
        <dbReference type="ARBA" id="ARBA00022692"/>
    </source>
</evidence>
<keyword evidence="3" id="KW-1133">Transmembrane helix</keyword>
<dbReference type="PANTHER" id="PTHR46296:SF8">
    <property type="entry name" value="OS06G0297800 PROTEIN"/>
    <property type="match status" value="1"/>
</dbReference>
<feature type="region of interest" description="Disordered" evidence="5">
    <location>
        <begin position="852"/>
        <end position="874"/>
    </location>
</feature>
<dbReference type="CDD" id="cd00030">
    <property type="entry name" value="C2"/>
    <property type="match status" value="2"/>
</dbReference>
<proteinExistence type="predicted"/>
<protein>
    <submittedName>
        <fullName evidence="8">Uncharacterized protein</fullName>
    </submittedName>
</protein>
<dbReference type="InterPro" id="IPR044511">
    <property type="entry name" value="At1g03370/At5g50170-like"/>
</dbReference>
<dbReference type="PROSITE" id="PS51778">
    <property type="entry name" value="VAST"/>
    <property type="match status" value="2"/>
</dbReference>
<feature type="domain" description="C2" evidence="6">
    <location>
        <begin position="1"/>
        <end position="102"/>
    </location>
</feature>
<name>A0A8X8W067_SALSN</name>
<feature type="domain" description="VASt" evidence="7">
    <location>
        <begin position="919"/>
        <end position="1082"/>
    </location>
</feature>
<evidence type="ECO:0000256" key="1">
    <source>
        <dbReference type="ARBA" id="ARBA00004167"/>
    </source>
</evidence>
<dbReference type="SMART" id="SM00568">
    <property type="entry name" value="GRAM"/>
    <property type="match status" value="1"/>
</dbReference>
<dbReference type="InterPro" id="IPR011993">
    <property type="entry name" value="PH-like_dom_sf"/>
</dbReference>
<comment type="subcellular location">
    <subcellularLocation>
        <location evidence="1">Membrane</location>
        <topology evidence="1">Single-pass membrane protein</topology>
    </subcellularLocation>
</comment>
<accession>A0A8X8W067</accession>
<evidence type="ECO:0000313" key="8">
    <source>
        <dbReference type="EMBL" id="KAG6385680.1"/>
    </source>
</evidence>
<dbReference type="GO" id="GO:0016020">
    <property type="term" value="C:membrane"/>
    <property type="evidence" value="ECO:0007669"/>
    <property type="project" value="UniProtKB-SubCell"/>
</dbReference>
<dbReference type="Pfam" id="PF02893">
    <property type="entry name" value="GRAM"/>
    <property type="match status" value="1"/>
</dbReference>
<feature type="compositionally biased region" description="Basic and acidic residues" evidence="5">
    <location>
        <begin position="852"/>
        <end position="872"/>
    </location>
</feature>
<evidence type="ECO:0000256" key="3">
    <source>
        <dbReference type="ARBA" id="ARBA00022989"/>
    </source>
</evidence>
<dbReference type="PROSITE" id="PS50004">
    <property type="entry name" value="C2"/>
    <property type="match status" value="2"/>
</dbReference>
<evidence type="ECO:0000259" key="6">
    <source>
        <dbReference type="PROSITE" id="PS50004"/>
    </source>
</evidence>
<reference evidence="8" key="2">
    <citation type="submission" date="2020-08" db="EMBL/GenBank/DDBJ databases">
        <title>Plant Genome Project.</title>
        <authorList>
            <person name="Zhang R.-G."/>
        </authorList>
    </citation>
    <scope>NUCLEOTIDE SEQUENCE</scope>
    <source>
        <strain evidence="8">Huo1</strain>
        <tissue evidence="8">Leaf</tissue>
    </source>
</reference>
<dbReference type="Gene3D" id="2.60.40.150">
    <property type="entry name" value="C2 domain"/>
    <property type="match status" value="2"/>
</dbReference>
<dbReference type="Pfam" id="PF16016">
    <property type="entry name" value="VASt"/>
    <property type="match status" value="2"/>
</dbReference>
<keyword evidence="2" id="KW-0812">Transmembrane</keyword>
<dbReference type="Proteomes" id="UP000298416">
    <property type="component" value="Unassembled WGS sequence"/>
</dbReference>
<keyword evidence="9" id="KW-1185">Reference proteome</keyword>
<dbReference type="SUPFAM" id="SSF49562">
    <property type="entry name" value="C2 domain (Calcium/lipid-binding domain, CaLB)"/>
    <property type="match status" value="2"/>
</dbReference>
<dbReference type="InterPro" id="IPR004182">
    <property type="entry name" value="GRAM"/>
</dbReference>
<dbReference type="EMBL" id="PNBA02000022">
    <property type="protein sequence ID" value="KAG6385680.1"/>
    <property type="molecule type" value="Genomic_DNA"/>
</dbReference>
<evidence type="ECO:0000313" key="9">
    <source>
        <dbReference type="Proteomes" id="UP000298416"/>
    </source>
</evidence>
<evidence type="ECO:0000256" key="5">
    <source>
        <dbReference type="SAM" id="MobiDB-lite"/>
    </source>
</evidence>
<evidence type="ECO:0000259" key="7">
    <source>
        <dbReference type="PROSITE" id="PS51778"/>
    </source>
</evidence>
<dbReference type="Gene3D" id="2.30.29.30">
    <property type="entry name" value="Pleckstrin-homology domain (PH domain)/Phosphotyrosine-binding domain (PTB)"/>
    <property type="match status" value="1"/>
</dbReference>
<dbReference type="InterPro" id="IPR031968">
    <property type="entry name" value="VASt"/>
</dbReference>
<dbReference type="InterPro" id="IPR000008">
    <property type="entry name" value="C2_dom"/>
</dbReference>
<dbReference type="InterPro" id="IPR035892">
    <property type="entry name" value="C2_domain_sf"/>
</dbReference>
<sequence>MNLLVRVSEAKSLPPMESNGFTNPYVKLELGRQAFRSKAVKKCLNPLWSEEFIFKVDDLKRKLVVSVLDEERCFNNDFVGQIRVPVAWVFEAKDQSLGTSWYTLHPKSNNAKNKGCGEILLTIYLLQKNTPLDLPPTNDSAMLSRKYADSLHDSPSISMSSSVASSPMRLEEEVPLKEAKVNAQTLAGRIAKIFNKNVETPAISSIETSDVSEAESNDSLSLESKCVEPSSSVDFEELMRSLETREQSGEVPSCLPGGVVIDQLYAITPRELNSTLFSSDSSLFKSFADMQGSTDLQERAWELDNNGESLKRMVSYIKPPTKLVKALKATEEQTYLKAKDGTFVVLVVVRTLDAPYGKTFKIELLYCITPGLEQPSGEQSSHLVVSWRIDFLQSTMMKSIIENGARQGIKESFDQYEKFLCRSVKPLDLKDISSEKDQLMASLQVEHHSEWTLAVQYFANFTVVSAIFTWLYLLTHLCMVMPSKVQGLEFVGLDLPDSVGEIIVSILLVLQGKQVLKLVSRFMQARAQKGSDHGIKGKGDGWLLTVALIEGSNLEAPNSTSTSSDPYVVFTCNGNRRTSSVKFRKSEPLWNEILEFDAMNEPPSRLDVEVFDFDGPFVEPSSLGHAEINFLKSNVSDLSDVWIPLQGKLSQACQSKIHLRIFLNSTKATNSFQEYIAKVEKEVGKKIRLRSPHTNSTFQKLFGLPPEEFLINDFNCYLRRKIPLQGRLFLSARAVGFRADIFGQKSKFLFLWEDVEDIQRIPPTLSSMGSPVISVILKPGRGTDARHGARSLDAKGRLGFHFHSFVSLNVAHSCQGIVTPYSMYTHQFFTSSYCVLYRTMLALWRAKTLPPKQKEEMIPEKESEANDVRASEDESVPETIQAAEEELEVHCDLIEDNDSDAKITHTEEIASFLGVDDVNVSTVYSSILPLPISFCMELFGGSKIEERVMEGAGCLNYSHSPWESDKADVHQRQLYYKLEKCIPLYKGEVVSTQQKLRLSVKNGWLINELMNLQGLPLGDNFSLRLRYHIKDIPAKYAACSVQVKLGVAWLKYTRNQKRVTKNITSILKKRVKLVFSILEKEYIAKS</sequence>
<feature type="domain" description="VASt" evidence="7">
    <location>
        <begin position="256"/>
        <end position="428"/>
    </location>
</feature>
<evidence type="ECO:0000256" key="4">
    <source>
        <dbReference type="ARBA" id="ARBA00023136"/>
    </source>
</evidence>
<keyword evidence="4" id="KW-0472">Membrane</keyword>
<comment type="caution">
    <text evidence="8">The sequence shown here is derived from an EMBL/GenBank/DDBJ whole genome shotgun (WGS) entry which is preliminary data.</text>
</comment>
<reference evidence="8" key="1">
    <citation type="submission" date="2018-01" db="EMBL/GenBank/DDBJ databases">
        <authorList>
            <person name="Mao J.F."/>
        </authorList>
    </citation>
    <scope>NUCLEOTIDE SEQUENCE</scope>
    <source>
        <strain evidence="8">Huo1</strain>
        <tissue evidence="8">Leaf</tissue>
    </source>
</reference>
<feature type="domain" description="C2" evidence="6">
    <location>
        <begin position="525"/>
        <end position="643"/>
    </location>
</feature>
<dbReference type="Pfam" id="PF00168">
    <property type="entry name" value="C2"/>
    <property type="match status" value="2"/>
</dbReference>
<dbReference type="SMART" id="SM00239">
    <property type="entry name" value="C2"/>
    <property type="match status" value="2"/>
</dbReference>
<organism evidence="8">
    <name type="scientific">Salvia splendens</name>
    <name type="common">Scarlet sage</name>
    <dbReference type="NCBI Taxonomy" id="180675"/>
    <lineage>
        <taxon>Eukaryota</taxon>
        <taxon>Viridiplantae</taxon>
        <taxon>Streptophyta</taxon>
        <taxon>Embryophyta</taxon>
        <taxon>Tracheophyta</taxon>
        <taxon>Spermatophyta</taxon>
        <taxon>Magnoliopsida</taxon>
        <taxon>eudicotyledons</taxon>
        <taxon>Gunneridae</taxon>
        <taxon>Pentapetalae</taxon>
        <taxon>asterids</taxon>
        <taxon>lamiids</taxon>
        <taxon>Lamiales</taxon>
        <taxon>Lamiaceae</taxon>
        <taxon>Nepetoideae</taxon>
        <taxon>Mentheae</taxon>
        <taxon>Salviinae</taxon>
        <taxon>Salvia</taxon>
        <taxon>Salvia subgen. Calosphace</taxon>
        <taxon>core Calosphace</taxon>
    </lineage>
</organism>
<dbReference type="AlphaFoldDB" id="A0A8X8W067"/>